<dbReference type="InterPro" id="IPR020846">
    <property type="entry name" value="MFS_dom"/>
</dbReference>
<dbReference type="AlphaFoldDB" id="A0A167MJX8"/>
<evidence type="ECO:0000256" key="4">
    <source>
        <dbReference type="ARBA" id="ARBA00022989"/>
    </source>
</evidence>
<name>A0A167MJX8_CORFA</name>
<dbReference type="SUPFAM" id="SSF103473">
    <property type="entry name" value="MFS general substrate transporter"/>
    <property type="match status" value="1"/>
</dbReference>
<evidence type="ECO:0000256" key="3">
    <source>
        <dbReference type="ARBA" id="ARBA00022692"/>
    </source>
</evidence>
<dbReference type="GO" id="GO:0022857">
    <property type="term" value="F:transmembrane transporter activity"/>
    <property type="evidence" value="ECO:0007669"/>
    <property type="project" value="InterPro"/>
</dbReference>
<sequence length="523" mass="56684">MSKDGDSEPKLPIQQLAILAIARFSEPIAYTSIYPYVPDMIRSFGVAENDIASWAGLISGAFSLAQSLAAVPWSGAADRYGRKPILIIGLLSTMTCFVVWSLSKSLAMAITVRIIQGGSNGNKFVPEKKLQPRAFSIMPIVWSLGSVIGPAFGGFFAEPAKRFPDLFGRIPFFITFPYALPNLLASIFFLISTFSVTFFLKETLVTKRDRDDWGLQVGQRLTRVFSRRRAQIGRNGGGEGPSTYDGGDVMTPASRPATNTAAGANTQAAWAEVLTYQTMLALFSYSFLFFHSVSFDQNISVFLSTPVIPRTPDNYRPPFYFNGGFGLDPGTIGTIFVIYGITSAAIQFIVYPVLVTRFGVLCTFHVCSIFLPIVYCATPYASLFTSARVRFAAIVVVMLLKAFCLIMSFPSTTILFNNSCRSLRVLSSVNGLATMMSGIFRAVGPASTGRVFTWGAHHGYIISAYFFLGAAAALGAIPGFLIVEGDGPTAAEERAEVEAAAEGGEGSGSPRCDDERRPLMARR</sequence>
<dbReference type="InterPro" id="IPR036259">
    <property type="entry name" value="MFS_trans_sf"/>
</dbReference>
<accession>A0A167MJX8</accession>
<keyword evidence="2" id="KW-0813">Transport</keyword>
<evidence type="ECO:0000259" key="8">
    <source>
        <dbReference type="PROSITE" id="PS50850"/>
    </source>
</evidence>
<dbReference type="InterPro" id="IPR011701">
    <property type="entry name" value="MFS"/>
</dbReference>
<feature type="transmembrane region" description="Helical" evidence="7">
    <location>
        <begin position="176"/>
        <end position="200"/>
    </location>
</feature>
<gene>
    <name evidence="9" type="ORF">ISF_08375</name>
</gene>
<keyword evidence="4 7" id="KW-1133">Transmembrane helix</keyword>
<organism evidence="9 10">
    <name type="scientific">Cordyceps fumosorosea (strain ARSEF 2679)</name>
    <name type="common">Isaria fumosorosea</name>
    <dbReference type="NCBI Taxonomy" id="1081104"/>
    <lineage>
        <taxon>Eukaryota</taxon>
        <taxon>Fungi</taxon>
        <taxon>Dikarya</taxon>
        <taxon>Ascomycota</taxon>
        <taxon>Pezizomycotina</taxon>
        <taxon>Sordariomycetes</taxon>
        <taxon>Hypocreomycetidae</taxon>
        <taxon>Hypocreales</taxon>
        <taxon>Cordycipitaceae</taxon>
        <taxon>Cordyceps</taxon>
    </lineage>
</organism>
<feature type="transmembrane region" description="Helical" evidence="7">
    <location>
        <begin position="273"/>
        <end position="293"/>
    </location>
</feature>
<dbReference type="Gene3D" id="1.20.1250.20">
    <property type="entry name" value="MFS general substrate transporter like domains"/>
    <property type="match status" value="1"/>
</dbReference>
<keyword evidence="5 7" id="KW-0472">Membrane</keyword>
<dbReference type="RefSeq" id="XP_018700875.1">
    <property type="nucleotide sequence ID" value="XM_018851978.1"/>
</dbReference>
<dbReference type="GeneID" id="30024667"/>
<dbReference type="Pfam" id="PF07690">
    <property type="entry name" value="MFS_1"/>
    <property type="match status" value="1"/>
</dbReference>
<keyword evidence="10" id="KW-1185">Reference proteome</keyword>
<dbReference type="PANTHER" id="PTHR23504:SF8">
    <property type="entry name" value="TRANSPORTER, PUTATIVE (AFU_ORTHOLOGUE AFUA_1G03730)-RELATED"/>
    <property type="match status" value="1"/>
</dbReference>
<feature type="compositionally biased region" description="Basic and acidic residues" evidence="6">
    <location>
        <begin position="511"/>
        <end position="523"/>
    </location>
</feature>
<feature type="domain" description="Major facilitator superfamily (MFS) profile" evidence="8">
    <location>
        <begin position="15"/>
        <end position="487"/>
    </location>
</feature>
<feature type="transmembrane region" description="Helical" evidence="7">
    <location>
        <begin position="330"/>
        <end position="351"/>
    </location>
</feature>
<evidence type="ECO:0000256" key="1">
    <source>
        <dbReference type="ARBA" id="ARBA00004141"/>
    </source>
</evidence>
<feature type="region of interest" description="Disordered" evidence="6">
    <location>
        <begin position="232"/>
        <end position="259"/>
    </location>
</feature>
<feature type="transmembrane region" description="Helical" evidence="7">
    <location>
        <begin position="460"/>
        <end position="483"/>
    </location>
</feature>
<feature type="region of interest" description="Disordered" evidence="6">
    <location>
        <begin position="492"/>
        <end position="523"/>
    </location>
</feature>
<evidence type="ECO:0000313" key="9">
    <source>
        <dbReference type="EMBL" id="OAA54447.1"/>
    </source>
</evidence>
<dbReference type="PANTHER" id="PTHR23504">
    <property type="entry name" value="MAJOR FACILITATOR SUPERFAMILY DOMAIN-CONTAINING PROTEIN 10"/>
    <property type="match status" value="1"/>
</dbReference>
<feature type="transmembrane region" description="Helical" evidence="7">
    <location>
        <begin position="51"/>
        <end position="73"/>
    </location>
</feature>
<proteinExistence type="predicted"/>
<comment type="subcellular location">
    <subcellularLocation>
        <location evidence="1">Membrane</location>
        <topology evidence="1">Multi-pass membrane protein</topology>
    </subcellularLocation>
</comment>
<evidence type="ECO:0000256" key="5">
    <source>
        <dbReference type="ARBA" id="ARBA00023136"/>
    </source>
</evidence>
<feature type="transmembrane region" description="Helical" evidence="7">
    <location>
        <begin position="389"/>
        <end position="410"/>
    </location>
</feature>
<comment type="caution">
    <text evidence="9">The sequence shown here is derived from an EMBL/GenBank/DDBJ whole genome shotgun (WGS) entry which is preliminary data.</text>
</comment>
<evidence type="ECO:0000313" key="10">
    <source>
        <dbReference type="Proteomes" id="UP000076744"/>
    </source>
</evidence>
<dbReference type="PROSITE" id="PS50850">
    <property type="entry name" value="MFS"/>
    <property type="match status" value="1"/>
</dbReference>
<feature type="transmembrane region" description="Helical" evidence="7">
    <location>
        <begin position="422"/>
        <end position="440"/>
    </location>
</feature>
<evidence type="ECO:0000256" key="2">
    <source>
        <dbReference type="ARBA" id="ARBA00022448"/>
    </source>
</evidence>
<dbReference type="OrthoDB" id="10262656at2759"/>
<dbReference type="GO" id="GO:0016020">
    <property type="term" value="C:membrane"/>
    <property type="evidence" value="ECO:0007669"/>
    <property type="project" value="UniProtKB-SubCell"/>
</dbReference>
<keyword evidence="3 7" id="KW-0812">Transmembrane</keyword>
<dbReference type="Proteomes" id="UP000076744">
    <property type="component" value="Unassembled WGS sequence"/>
</dbReference>
<evidence type="ECO:0000256" key="7">
    <source>
        <dbReference type="SAM" id="Phobius"/>
    </source>
</evidence>
<reference evidence="9 10" key="1">
    <citation type="journal article" date="2016" name="Genome Biol. Evol.">
        <title>Divergent and convergent evolution of fungal pathogenicity.</title>
        <authorList>
            <person name="Shang Y."/>
            <person name="Xiao G."/>
            <person name="Zheng P."/>
            <person name="Cen K."/>
            <person name="Zhan S."/>
            <person name="Wang C."/>
        </authorList>
    </citation>
    <scope>NUCLEOTIDE SEQUENCE [LARGE SCALE GENOMIC DNA]</scope>
    <source>
        <strain evidence="9 10">ARSEF 2679</strain>
    </source>
</reference>
<dbReference type="EMBL" id="AZHB01000029">
    <property type="protein sequence ID" value="OAA54447.1"/>
    <property type="molecule type" value="Genomic_DNA"/>
</dbReference>
<evidence type="ECO:0000256" key="6">
    <source>
        <dbReference type="SAM" id="MobiDB-lite"/>
    </source>
</evidence>
<feature type="transmembrane region" description="Helical" evidence="7">
    <location>
        <begin position="134"/>
        <end position="156"/>
    </location>
</feature>
<feature type="transmembrane region" description="Helical" evidence="7">
    <location>
        <begin position="358"/>
        <end position="383"/>
    </location>
</feature>
<feature type="transmembrane region" description="Helical" evidence="7">
    <location>
        <begin position="85"/>
        <end position="103"/>
    </location>
</feature>
<protein>
    <submittedName>
        <fullName evidence="9">Major facilitator superfamily domain, general substrate transporter</fullName>
    </submittedName>
</protein>